<reference evidence="1 2" key="1">
    <citation type="submission" date="2016-10" db="EMBL/GenBank/DDBJ databases">
        <authorList>
            <person name="de Groot N.N."/>
        </authorList>
    </citation>
    <scope>NUCLEOTIDE SEQUENCE [LARGE SCALE GENOMIC DNA]</scope>
    <source>
        <strain evidence="1 2">CGMCC 1.9159</strain>
    </source>
</reference>
<dbReference type="Proteomes" id="UP000199475">
    <property type="component" value="Unassembled WGS sequence"/>
</dbReference>
<proteinExistence type="predicted"/>
<sequence length="246" mass="26127">MNKSPSKYELELRLAPSVEPEWSEEFIIEARLLDVPGAEIGEALAEIDSHVRESGETARSAFGDPRAYAAGLAETSAAPSRSAVWSVLPAAAQTIGMMAALNALPDALVGAPFEITVGMLVSVTLLGLVFSLMVWRSTPMLRLILDRPVLAILLSGALLASVVAAMFIPGTVTSIWAWSVVGIGVTLLLAATVVGLSRDLKRTDDDPIRAPLASPEKHGWSWLSWANHLLIPVFTVVIAVVIVATI</sequence>
<dbReference type="OrthoDB" id="5192631at2"/>
<evidence type="ECO:0000313" key="1">
    <source>
        <dbReference type="EMBL" id="SDL35480.1"/>
    </source>
</evidence>
<dbReference type="EMBL" id="FNGP01000002">
    <property type="protein sequence ID" value="SDL35480.1"/>
    <property type="molecule type" value="Genomic_DNA"/>
</dbReference>
<dbReference type="RefSeq" id="WP_093249901.1">
    <property type="nucleotide sequence ID" value="NZ_FNGP01000002.1"/>
</dbReference>
<name>A0A1G9JD58_9ACTN</name>
<dbReference type="Pfam" id="PF22564">
    <property type="entry name" value="HAAS"/>
    <property type="match status" value="1"/>
</dbReference>
<evidence type="ECO:0000313" key="2">
    <source>
        <dbReference type="Proteomes" id="UP000199475"/>
    </source>
</evidence>
<keyword evidence="2" id="KW-1185">Reference proteome</keyword>
<gene>
    <name evidence="1" type="ORF">SAMN04488242_1183</name>
</gene>
<accession>A0A1G9JD58</accession>
<dbReference type="STRING" id="686624.SAMN04488242_1183"/>
<dbReference type="AlphaFoldDB" id="A0A1G9JD58"/>
<organism evidence="1 2">
    <name type="scientific">Tessaracoccus oleiagri</name>
    <dbReference type="NCBI Taxonomy" id="686624"/>
    <lineage>
        <taxon>Bacteria</taxon>
        <taxon>Bacillati</taxon>
        <taxon>Actinomycetota</taxon>
        <taxon>Actinomycetes</taxon>
        <taxon>Propionibacteriales</taxon>
        <taxon>Propionibacteriaceae</taxon>
        <taxon>Tessaracoccus</taxon>
    </lineage>
</organism>
<protein>
    <submittedName>
        <fullName evidence="1">Uncharacterized protein</fullName>
    </submittedName>
</protein>